<evidence type="ECO:0000313" key="4">
    <source>
        <dbReference type="Proteomes" id="UP001165085"/>
    </source>
</evidence>
<dbReference type="EMBL" id="BRXY01000083">
    <property type="protein sequence ID" value="GMH63236.1"/>
    <property type="molecule type" value="Genomic_DNA"/>
</dbReference>
<proteinExistence type="predicted"/>
<dbReference type="Proteomes" id="UP001165085">
    <property type="component" value="Unassembled WGS sequence"/>
</dbReference>
<dbReference type="SUPFAM" id="SSF53474">
    <property type="entry name" value="alpha/beta-Hydrolases"/>
    <property type="match status" value="1"/>
</dbReference>
<protein>
    <submittedName>
        <fullName evidence="3">Uncharacterized protein</fullName>
    </submittedName>
</protein>
<keyword evidence="2" id="KW-0732">Signal</keyword>
<gene>
    <name evidence="3" type="ORF">TrST_g6345</name>
</gene>
<dbReference type="GO" id="GO:0005739">
    <property type="term" value="C:mitochondrion"/>
    <property type="evidence" value="ECO:0007669"/>
    <property type="project" value="TreeGrafter"/>
</dbReference>
<dbReference type="GO" id="GO:0004553">
    <property type="term" value="F:hydrolase activity, hydrolyzing O-glycosyl compounds"/>
    <property type="evidence" value="ECO:0007669"/>
    <property type="project" value="TreeGrafter"/>
</dbReference>
<dbReference type="InterPro" id="IPR029058">
    <property type="entry name" value="AB_hydrolase_fold"/>
</dbReference>
<feature type="chain" id="PRO_5040726423" evidence="2">
    <location>
        <begin position="22"/>
        <end position="310"/>
    </location>
</feature>
<dbReference type="AlphaFoldDB" id="A0A9W7A4D2"/>
<dbReference type="GO" id="GO:0008474">
    <property type="term" value="F:palmitoyl-(protein) hydrolase activity"/>
    <property type="evidence" value="ECO:0007669"/>
    <property type="project" value="TreeGrafter"/>
</dbReference>
<dbReference type="OrthoDB" id="408373at2759"/>
<comment type="caution">
    <text evidence="3">The sequence shown here is derived from an EMBL/GenBank/DDBJ whole genome shotgun (WGS) entry which is preliminary data.</text>
</comment>
<accession>A0A9W7A4D2</accession>
<dbReference type="PANTHER" id="PTHR16138">
    <property type="entry name" value="MYCOPHENOLIC ACID ACYL-GLUCURONIDE ESTERASE, MITOCHONDRIAL"/>
    <property type="match status" value="1"/>
</dbReference>
<name>A0A9W7A4D2_9STRA</name>
<feature type="signal peptide" evidence="2">
    <location>
        <begin position="1"/>
        <end position="21"/>
    </location>
</feature>
<keyword evidence="4" id="KW-1185">Reference proteome</keyword>
<evidence type="ECO:0000256" key="2">
    <source>
        <dbReference type="SAM" id="SignalP"/>
    </source>
</evidence>
<sequence length="310" mass="34185">MLKSLVFLLLLLLLLLPESSSFLSPLRPSKISTSLLSTPQNPIRNDVTRNSNLVTTSGSTLTYDYYTPPTPSPHHILYLPCLHRAKNSAKSSNLLQHCRRQSYNFLCADYYGVGRSSGNFKDACLTKWVQDSIDLMTSIPGDYTLVGSGVGSWIAVLIAQQRPDLVVGLVGLACDPDFTEDLLWKNLSEEDKREIEEEGIKDIKWGNEVYPISDALIKDGRSNLLLRGGPNSLKVTVPVRLIHGLSDPEVSYSTALSLLDCLQSDDVSLVLRKGGSHQLDEEEDMDVMRSAVDEVMRRGGGYDLRSPASG</sequence>
<reference evidence="4" key="1">
    <citation type="journal article" date="2023" name="Commun. Biol.">
        <title>Genome analysis of Parmales, the sister group of diatoms, reveals the evolutionary specialization of diatoms from phago-mixotrophs to photoautotrophs.</title>
        <authorList>
            <person name="Ban H."/>
            <person name="Sato S."/>
            <person name="Yoshikawa S."/>
            <person name="Yamada K."/>
            <person name="Nakamura Y."/>
            <person name="Ichinomiya M."/>
            <person name="Sato N."/>
            <person name="Blanc-Mathieu R."/>
            <person name="Endo H."/>
            <person name="Kuwata A."/>
            <person name="Ogata H."/>
        </authorList>
    </citation>
    <scope>NUCLEOTIDE SEQUENCE [LARGE SCALE GENOMIC DNA]</scope>
    <source>
        <strain evidence="4">NIES 3701</strain>
    </source>
</reference>
<dbReference type="Gene3D" id="3.40.50.1820">
    <property type="entry name" value="alpha/beta hydrolase"/>
    <property type="match status" value="1"/>
</dbReference>
<evidence type="ECO:0000256" key="1">
    <source>
        <dbReference type="ARBA" id="ARBA00022801"/>
    </source>
</evidence>
<dbReference type="InterPro" id="IPR052382">
    <property type="entry name" value="ABHD10_acyl-thioesterase"/>
</dbReference>
<organism evidence="3 4">
    <name type="scientific">Triparma strigata</name>
    <dbReference type="NCBI Taxonomy" id="1606541"/>
    <lineage>
        <taxon>Eukaryota</taxon>
        <taxon>Sar</taxon>
        <taxon>Stramenopiles</taxon>
        <taxon>Ochrophyta</taxon>
        <taxon>Bolidophyceae</taxon>
        <taxon>Parmales</taxon>
        <taxon>Triparmaceae</taxon>
        <taxon>Triparma</taxon>
    </lineage>
</organism>
<evidence type="ECO:0000313" key="3">
    <source>
        <dbReference type="EMBL" id="GMH63236.1"/>
    </source>
</evidence>
<keyword evidence="1" id="KW-0378">Hydrolase</keyword>
<dbReference type="PANTHER" id="PTHR16138:SF7">
    <property type="entry name" value="PALMITOYL-PROTEIN THIOESTERASE ABHD10, MITOCHONDRIAL"/>
    <property type="match status" value="1"/>
</dbReference>